<dbReference type="GO" id="GO:0016998">
    <property type="term" value="P:cell wall macromolecule catabolic process"/>
    <property type="evidence" value="ECO:0007669"/>
    <property type="project" value="InterPro"/>
</dbReference>
<organism evidence="7 8">
    <name type="scientific">Providencia alcalifaciens</name>
    <dbReference type="NCBI Taxonomy" id="126385"/>
    <lineage>
        <taxon>Bacteria</taxon>
        <taxon>Pseudomonadati</taxon>
        <taxon>Pseudomonadota</taxon>
        <taxon>Gammaproteobacteria</taxon>
        <taxon>Enterobacterales</taxon>
        <taxon>Morganellaceae</taxon>
        <taxon>Providencia</taxon>
    </lineage>
</organism>
<keyword evidence="2 6" id="KW-0929">Antimicrobial</keyword>
<evidence type="ECO:0000256" key="2">
    <source>
        <dbReference type="ARBA" id="ARBA00022529"/>
    </source>
</evidence>
<evidence type="ECO:0000256" key="6">
    <source>
        <dbReference type="RuleBase" id="RU003788"/>
    </source>
</evidence>
<accession>A0A4R3NNT3</accession>
<evidence type="ECO:0000256" key="1">
    <source>
        <dbReference type="ARBA" id="ARBA00000632"/>
    </source>
</evidence>
<evidence type="ECO:0000256" key="3">
    <source>
        <dbReference type="ARBA" id="ARBA00022638"/>
    </source>
</evidence>
<dbReference type="HAMAP" id="MF_04110">
    <property type="entry name" value="ENDOLYSIN_T4"/>
    <property type="match status" value="1"/>
</dbReference>
<dbReference type="Gene3D" id="1.10.530.40">
    <property type="match status" value="1"/>
</dbReference>
<protein>
    <recommendedName>
        <fullName evidence="6">Lysozyme</fullName>
        <ecNumber evidence="6">3.2.1.17</ecNumber>
    </recommendedName>
</protein>
<dbReference type="RefSeq" id="WP_036952840.1">
    <property type="nucleotide sequence ID" value="NZ_CABKTH010000004.1"/>
</dbReference>
<gene>
    <name evidence="7" type="ORF">EC835_102180</name>
</gene>
<comment type="catalytic activity">
    <reaction evidence="1 6">
        <text>Hydrolysis of (1-&gt;4)-beta-linkages between N-acetylmuramic acid and N-acetyl-D-glucosamine residues in a peptidoglycan and between N-acetyl-D-glucosamine residues in chitodextrins.</text>
        <dbReference type="EC" id="3.2.1.17"/>
    </reaction>
</comment>
<dbReference type="OrthoDB" id="8141296at2"/>
<dbReference type="GO" id="GO:0009253">
    <property type="term" value="P:peptidoglycan catabolic process"/>
    <property type="evidence" value="ECO:0007669"/>
    <property type="project" value="InterPro"/>
</dbReference>
<dbReference type="EC" id="3.2.1.17" evidence="6"/>
<keyword evidence="4 6" id="KW-0378">Hydrolase</keyword>
<dbReference type="GO" id="GO:0003796">
    <property type="term" value="F:lysozyme activity"/>
    <property type="evidence" value="ECO:0007669"/>
    <property type="project" value="UniProtKB-EC"/>
</dbReference>
<evidence type="ECO:0000256" key="4">
    <source>
        <dbReference type="ARBA" id="ARBA00022801"/>
    </source>
</evidence>
<comment type="similarity">
    <text evidence="6">Belongs to the glycosyl hydrolase 24 family.</text>
</comment>
<keyword evidence="3 6" id="KW-0081">Bacteriolytic enzyme</keyword>
<dbReference type="InterPro" id="IPR023346">
    <property type="entry name" value="Lysozyme-like_dom_sf"/>
</dbReference>
<dbReference type="InterPro" id="IPR051018">
    <property type="entry name" value="Bacteriophage_GH24"/>
</dbReference>
<dbReference type="InterPro" id="IPR043688">
    <property type="entry name" value="SAR_endolysin-like"/>
</dbReference>
<reference evidence="7 8" key="1">
    <citation type="submission" date="2019-03" db="EMBL/GenBank/DDBJ databases">
        <title>Genomic analyses of the natural microbiome of Caenorhabditis elegans.</title>
        <authorList>
            <person name="Samuel B."/>
        </authorList>
    </citation>
    <scope>NUCLEOTIDE SEQUENCE [LARGE SCALE GENOMIC DNA]</scope>
    <source>
        <strain evidence="7 8">JUb102</strain>
    </source>
</reference>
<dbReference type="InterPro" id="IPR034690">
    <property type="entry name" value="Endolysin_T4_type"/>
</dbReference>
<evidence type="ECO:0000313" key="8">
    <source>
        <dbReference type="Proteomes" id="UP000295055"/>
    </source>
</evidence>
<dbReference type="InterPro" id="IPR002196">
    <property type="entry name" value="Glyco_hydro_24"/>
</dbReference>
<dbReference type="Proteomes" id="UP000295055">
    <property type="component" value="Unassembled WGS sequence"/>
</dbReference>
<dbReference type="SUPFAM" id="SSF53955">
    <property type="entry name" value="Lysozyme-like"/>
    <property type="match status" value="1"/>
</dbReference>
<sequence length="156" mass="17177">MSLKQKLTVLVSAGATAIALTVITHFEGVRYEPYEDVGGVLTVCYGHTGKDIAPNKVYSKDECNELLESDFQRTKQQVDKLVKVPTDDHTKAALYSFAFNVGTGAFAKSTMLKKLNEGDQYGACEELKKWVYAGGKVWRGLVNRREAEAAICHGNL</sequence>
<dbReference type="GO" id="GO:0042742">
    <property type="term" value="P:defense response to bacterium"/>
    <property type="evidence" value="ECO:0007669"/>
    <property type="project" value="UniProtKB-KW"/>
</dbReference>
<dbReference type="AlphaFoldDB" id="A0A4R3NNT3"/>
<name>A0A4R3NNT3_9GAMM</name>
<dbReference type="EMBL" id="SMAS01000002">
    <property type="protein sequence ID" value="TCT36729.1"/>
    <property type="molecule type" value="Genomic_DNA"/>
</dbReference>
<evidence type="ECO:0000256" key="5">
    <source>
        <dbReference type="ARBA" id="ARBA00023295"/>
    </source>
</evidence>
<proteinExistence type="inferred from homology"/>
<dbReference type="PANTHER" id="PTHR38107">
    <property type="match status" value="1"/>
</dbReference>
<dbReference type="Pfam" id="PF00959">
    <property type="entry name" value="Phage_lysozyme"/>
    <property type="match status" value="1"/>
</dbReference>
<dbReference type="InterPro" id="IPR023347">
    <property type="entry name" value="Lysozyme_dom_sf"/>
</dbReference>
<evidence type="ECO:0000313" key="7">
    <source>
        <dbReference type="EMBL" id="TCT36729.1"/>
    </source>
</evidence>
<comment type="caution">
    <text evidence="7">The sequence shown here is derived from an EMBL/GenBank/DDBJ whole genome shotgun (WGS) entry which is preliminary data.</text>
</comment>
<dbReference type="PANTHER" id="PTHR38107:SF3">
    <property type="entry name" value="LYSOZYME RRRD-RELATED"/>
    <property type="match status" value="1"/>
</dbReference>
<dbReference type="HAMAP" id="MF_04136">
    <property type="entry name" value="SAR_ENDOLYSIN"/>
    <property type="match status" value="1"/>
</dbReference>
<dbReference type="CDD" id="cd16900">
    <property type="entry name" value="endolysin_R21-like"/>
    <property type="match status" value="1"/>
</dbReference>
<keyword evidence="5 6" id="KW-0326">Glycosidase</keyword>
<dbReference type="GO" id="GO:0031640">
    <property type="term" value="P:killing of cells of another organism"/>
    <property type="evidence" value="ECO:0007669"/>
    <property type="project" value="UniProtKB-KW"/>
</dbReference>